<accession>A0A1W6MQL6</accession>
<dbReference type="RefSeq" id="WP_085769883.1">
    <property type="nucleotide sequence ID" value="NZ_AP027149.1"/>
</dbReference>
<dbReference type="KEGG" id="mbry:B1812_00735"/>
<organism evidence="2 3">
    <name type="scientific">Methylocystis bryophila</name>
    <dbReference type="NCBI Taxonomy" id="655015"/>
    <lineage>
        <taxon>Bacteria</taxon>
        <taxon>Pseudomonadati</taxon>
        <taxon>Pseudomonadota</taxon>
        <taxon>Alphaproteobacteria</taxon>
        <taxon>Hyphomicrobiales</taxon>
        <taxon>Methylocystaceae</taxon>
        <taxon>Methylocystis</taxon>
    </lineage>
</organism>
<protein>
    <submittedName>
        <fullName evidence="2">Uncharacterized protein</fullName>
    </submittedName>
</protein>
<gene>
    <name evidence="2" type="ORF">B1812_00735</name>
</gene>
<keyword evidence="3" id="KW-1185">Reference proteome</keyword>
<keyword evidence="1" id="KW-0812">Transmembrane</keyword>
<keyword evidence="1" id="KW-0472">Membrane</keyword>
<evidence type="ECO:0000256" key="1">
    <source>
        <dbReference type="SAM" id="Phobius"/>
    </source>
</evidence>
<evidence type="ECO:0000313" key="3">
    <source>
        <dbReference type="Proteomes" id="UP000193978"/>
    </source>
</evidence>
<evidence type="ECO:0000313" key="2">
    <source>
        <dbReference type="EMBL" id="ARN79836.1"/>
    </source>
</evidence>
<proteinExistence type="predicted"/>
<reference evidence="2 3" key="1">
    <citation type="submission" date="2017-02" db="EMBL/GenBank/DDBJ databases">
        <authorList>
            <person name="Peterson S.W."/>
        </authorList>
    </citation>
    <scope>NUCLEOTIDE SEQUENCE [LARGE SCALE GENOMIC DNA]</scope>
    <source>
        <strain evidence="2 3">S285</strain>
    </source>
</reference>
<feature type="transmembrane region" description="Helical" evidence="1">
    <location>
        <begin position="38"/>
        <end position="56"/>
    </location>
</feature>
<dbReference type="EMBL" id="CP019948">
    <property type="protein sequence ID" value="ARN79836.1"/>
    <property type="molecule type" value="Genomic_DNA"/>
</dbReference>
<sequence>MGAVAQGFADHETQPVSDAMRDAAAAAADHAARVKRTVRAIFSFFSSAAIAIVRWARGRLRRR</sequence>
<dbReference type="Proteomes" id="UP000193978">
    <property type="component" value="Chromosome"/>
</dbReference>
<keyword evidence="1" id="KW-1133">Transmembrane helix</keyword>
<name>A0A1W6MQL6_9HYPH</name>
<dbReference type="AlphaFoldDB" id="A0A1W6MQL6"/>